<proteinExistence type="predicted"/>
<sequence length="138" mass="14996">MKQILIIAGGILSLTIMLAIFLAILIVSVFREEVADIWEDSNQVIQISSVQASNNTFVFNDRGGAVKVSNLSLFRAHSCNTLASKLNKIENALAKGSLSLSSSALEQVFMIKNAFDGSILPTKNIACEKANQVIDDFY</sequence>
<keyword evidence="1" id="KW-1133">Transmembrane helix</keyword>
<keyword evidence="1" id="KW-0812">Transmembrane</keyword>
<name>A0A198GL50_9GAMM</name>
<evidence type="ECO:0000313" key="3">
    <source>
        <dbReference type="Proteomes" id="UP000094023"/>
    </source>
</evidence>
<evidence type="ECO:0000256" key="1">
    <source>
        <dbReference type="SAM" id="Phobius"/>
    </source>
</evidence>
<organism evidence="2 3">
    <name type="scientific">Proteus myxofaciens ATCC 19692</name>
    <dbReference type="NCBI Taxonomy" id="1354337"/>
    <lineage>
        <taxon>Bacteria</taxon>
        <taxon>Pseudomonadati</taxon>
        <taxon>Pseudomonadota</taxon>
        <taxon>Gammaproteobacteria</taxon>
        <taxon>Enterobacterales</taxon>
        <taxon>Morganellaceae</taxon>
        <taxon>Proteus</taxon>
    </lineage>
</organism>
<feature type="transmembrane region" description="Helical" evidence="1">
    <location>
        <begin position="6"/>
        <end position="30"/>
    </location>
</feature>
<comment type="caution">
    <text evidence="2">The sequence shown here is derived from an EMBL/GenBank/DDBJ whole genome shotgun (WGS) entry which is preliminary data.</text>
</comment>
<keyword evidence="1" id="KW-0472">Membrane</keyword>
<dbReference type="PATRIC" id="fig|1354337.4.peg.346"/>
<reference evidence="2 3" key="1">
    <citation type="submission" date="2016-04" db="EMBL/GenBank/DDBJ databases">
        <title>ATOL: Assembling a taxonomically balanced genome-scale reconstruction of the evolutionary history of the Enterobacteriaceae.</title>
        <authorList>
            <person name="Plunkett G.III."/>
            <person name="Neeno-Eckwall E.C."/>
            <person name="Glasner J.D."/>
            <person name="Perna N.T."/>
        </authorList>
    </citation>
    <scope>NUCLEOTIDE SEQUENCE [LARGE SCALE GENOMIC DNA]</scope>
    <source>
        <strain evidence="2 3">ATCC 19692</strain>
    </source>
</reference>
<dbReference type="AlphaFoldDB" id="A0A198GL50"/>
<evidence type="ECO:0000313" key="2">
    <source>
        <dbReference type="EMBL" id="OAT37559.1"/>
    </source>
</evidence>
<accession>A0A198GL50</accession>
<dbReference type="Proteomes" id="UP000094023">
    <property type="component" value="Unassembled WGS sequence"/>
</dbReference>
<protein>
    <submittedName>
        <fullName evidence="2">Uncharacterized protein</fullName>
    </submittedName>
</protein>
<dbReference type="RefSeq" id="WP_066746067.1">
    <property type="nucleotide sequence ID" value="NZ_LXEN01000014.1"/>
</dbReference>
<keyword evidence="3" id="KW-1185">Reference proteome</keyword>
<gene>
    <name evidence="2" type="ORF">M983_0335</name>
</gene>
<dbReference type="EMBL" id="LXEN01000014">
    <property type="protein sequence ID" value="OAT37559.1"/>
    <property type="molecule type" value="Genomic_DNA"/>
</dbReference>